<dbReference type="EMBL" id="AP022601">
    <property type="protein sequence ID" value="BBY91531.1"/>
    <property type="molecule type" value="Genomic_DNA"/>
</dbReference>
<sequence length="93" mass="9965">MTATEGIPGGDTQVLTQPVQNTHARMRQAHLVAAARHRCEAKAHDQAVRTHRAAAAAGIGDVATHRRAVRVYEAARDEHLRAAALAERMAGDP</sequence>
<dbReference type="AlphaFoldDB" id="A0A9W4AZY3"/>
<keyword evidence="2" id="KW-1185">Reference proteome</keyword>
<evidence type="ECO:0000313" key="2">
    <source>
        <dbReference type="Proteomes" id="UP000465785"/>
    </source>
</evidence>
<dbReference type="KEGG" id="mgau:MGALJ_12000"/>
<accession>A0A9W4AZY3</accession>
<reference evidence="1 2" key="1">
    <citation type="journal article" date="2019" name="Emerg. Microbes Infect.">
        <title>Comprehensive subspecies identification of 175 nontuberculous mycobacteria species based on 7547 genomic profiles.</title>
        <authorList>
            <person name="Matsumoto Y."/>
            <person name="Kinjo T."/>
            <person name="Motooka D."/>
            <person name="Nabeya D."/>
            <person name="Jung N."/>
            <person name="Uechi K."/>
            <person name="Horii T."/>
            <person name="Iida T."/>
            <person name="Fujita J."/>
            <person name="Nakamura S."/>
        </authorList>
    </citation>
    <scope>NUCLEOTIDE SEQUENCE [LARGE SCALE GENOMIC DNA]</scope>
    <source>
        <strain evidence="1 2">JCM 6399</strain>
    </source>
</reference>
<name>A0A9W4AZY3_9MYCO</name>
<dbReference type="Proteomes" id="UP000465785">
    <property type="component" value="Chromosome"/>
</dbReference>
<organism evidence="1 2">
    <name type="scientific">Mycobacterium gallinarum</name>
    <dbReference type="NCBI Taxonomy" id="39689"/>
    <lineage>
        <taxon>Bacteria</taxon>
        <taxon>Bacillati</taxon>
        <taxon>Actinomycetota</taxon>
        <taxon>Actinomycetes</taxon>
        <taxon>Mycobacteriales</taxon>
        <taxon>Mycobacteriaceae</taxon>
        <taxon>Mycobacterium</taxon>
    </lineage>
</organism>
<protein>
    <submittedName>
        <fullName evidence="1">Uncharacterized protein</fullName>
    </submittedName>
</protein>
<dbReference type="RefSeq" id="WP_163727378.1">
    <property type="nucleotide sequence ID" value="NZ_AP022601.1"/>
</dbReference>
<evidence type="ECO:0000313" key="1">
    <source>
        <dbReference type="EMBL" id="BBY91531.1"/>
    </source>
</evidence>
<proteinExistence type="predicted"/>
<gene>
    <name evidence="1" type="ORF">MGALJ_12000</name>
</gene>